<dbReference type="InterPro" id="IPR036388">
    <property type="entry name" value="WH-like_DNA-bd_sf"/>
</dbReference>
<dbReference type="FunFam" id="1.10.10.10:FF:000001">
    <property type="entry name" value="LysR family transcriptional regulator"/>
    <property type="match status" value="1"/>
</dbReference>
<dbReference type="InterPro" id="IPR050176">
    <property type="entry name" value="LTTR"/>
</dbReference>
<evidence type="ECO:0000256" key="4">
    <source>
        <dbReference type="ARBA" id="ARBA00023163"/>
    </source>
</evidence>
<dbReference type="SUPFAM" id="SSF53850">
    <property type="entry name" value="Periplasmic binding protein-like II"/>
    <property type="match status" value="1"/>
</dbReference>
<proteinExistence type="inferred from homology"/>
<dbReference type="RefSeq" id="WP_092954668.1">
    <property type="nucleotide sequence ID" value="NZ_FOMQ01000012.1"/>
</dbReference>
<keyword evidence="3 6" id="KW-0238">DNA-binding</keyword>
<dbReference type="Gene3D" id="3.40.190.10">
    <property type="entry name" value="Periplasmic binding protein-like II"/>
    <property type="match status" value="2"/>
</dbReference>
<evidence type="ECO:0000313" key="7">
    <source>
        <dbReference type="Proteomes" id="UP000199517"/>
    </source>
</evidence>
<dbReference type="InterPro" id="IPR036390">
    <property type="entry name" value="WH_DNA-bd_sf"/>
</dbReference>
<evidence type="ECO:0000256" key="2">
    <source>
        <dbReference type="ARBA" id="ARBA00023015"/>
    </source>
</evidence>
<dbReference type="OrthoDB" id="8809624at2"/>
<reference evidence="7" key="1">
    <citation type="submission" date="2016-10" db="EMBL/GenBank/DDBJ databases">
        <authorList>
            <person name="Varghese N."/>
            <person name="Submissions S."/>
        </authorList>
    </citation>
    <scope>NUCLEOTIDE SEQUENCE [LARGE SCALE GENOMIC DNA]</scope>
    <source>
        <strain evidence="7">DSM 7481</strain>
    </source>
</reference>
<dbReference type="GO" id="GO:0003700">
    <property type="term" value="F:DNA-binding transcription factor activity"/>
    <property type="evidence" value="ECO:0007669"/>
    <property type="project" value="InterPro"/>
</dbReference>
<dbReference type="PROSITE" id="PS50931">
    <property type="entry name" value="HTH_LYSR"/>
    <property type="match status" value="1"/>
</dbReference>
<dbReference type="PANTHER" id="PTHR30579">
    <property type="entry name" value="TRANSCRIPTIONAL REGULATOR"/>
    <property type="match status" value="1"/>
</dbReference>
<dbReference type="AlphaFoldDB" id="A0A1I1X5V6"/>
<gene>
    <name evidence="6" type="ORF">SAMN04489710_1125</name>
</gene>
<comment type="similarity">
    <text evidence="1">Belongs to the LysR transcriptional regulatory family.</text>
</comment>
<dbReference type="InterPro" id="IPR000847">
    <property type="entry name" value="LysR_HTH_N"/>
</dbReference>
<keyword evidence="4" id="KW-0804">Transcription</keyword>
<evidence type="ECO:0000313" key="6">
    <source>
        <dbReference type="EMBL" id="SFE02732.1"/>
    </source>
</evidence>
<feature type="domain" description="HTH lysR-type" evidence="5">
    <location>
        <begin position="4"/>
        <end position="61"/>
    </location>
</feature>
<accession>A0A1I1X5V6</accession>
<dbReference type="GO" id="GO:0003677">
    <property type="term" value="F:DNA binding"/>
    <property type="evidence" value="ECO:0007669"/>
    <property type="project" value="UniProtKB-KW"/>
</dbReference>
<dbReference type="EMBL" id="FOMQ01000012">
    <property type="protein sequence ID" value="SFE02732.1"/>
    <property type="molecule type" value="Genomic_DNA"/>
</dbReference>
<name>A0A1I1X5V6_9BURK</name>
<dbReference type="InterPro" id="IPR005119">
    <property type="entry name" value="LysR_subst-bd"/>
</dbReference>
<dbReference type="STRING" id="32040.SAMN04489710_1125"/>
<evidence type="ECO:0000256" key="3">
    <source>
        <dbReference type="ARBA" id="ARBA00023125"/>
    </source>
</evidence>
<keyword evidence="7" id="KW-1185">Reference proteome</keyword>
<dbReference type="PANTHER" id="PTHR30579:SF7">
    <property type="entry name" value="HTH-TYPE TRANSCRIPTIONAL REGULATOR LRHA-RELATED"/>
    <property type="match status" value="1"/>
</dbReference>
<organism evidence="6 7">
    <name type="scientific">Paracidovorax konjaci</name>
    <dbReference type="NCBI Taxonomy" id="32040"/>
    <lineage>
        <taxon>Bacteria</taxon>
        <taxon>Pseudomonadati</taxon>
        <taxon>Pseudomonadota</taxon>
        <taxon>Betaproteobacteria</taxon>
        <taxon>Burkholderiales</taxon>
        <taxon>Comamonadaceae</taxon>
        <taxon>Paracidovorax</taxon>
    </lineage>
</organism>
<dbReference type="Pfam" id="PF00126">
    <property type="entry name" value="HTH_1"/>
    <property type="match status" value="1"/>
</dbReference>
<evidence type="ECO:0000256" key="1">
    <source>
        <dbReference type="ARBA" id="ARBA00009437"/>
    </source>
</evidence>
<sequence>MRPFNLEQLRTFVAVADAGSLAAGAPQVFLSQSAVSEQLRKLEQHAGQALLVRSKAGVAPTVAGLRLLQHARQLLALSEAAWLDLRGAALQGTLRLGVTDYFRPAEVAGLLARMQARHPGVRLQVAVQKSGDIEAGYARGEFDVGLTMRLPSGTGGGRGAAARGHVLRREPLQWMGAAALPQAPPPAGDAPLRLLALPDTCALHQFTVALLRRRRIPFAVVLAASGVAGLQSALAAGLGVACLNASALCDGVQVVPAARGLPALPQARFMVLPPRPGESAFVQSARQMLVADFG</sequence>
<dbReference type="Pfam" id="PF03466">
    <property type="entry name" value="LysR_substrate"/>
    <property type="match status" value="1"/>
</dbReference>
<dbReference type="Gene3D" id="1.10.10.10">
    <property type="entry name" value="Winged helix-like DNA-binding domain superfamily/Winged helix DNA-binding domain"/>
    <property type="match status" value="1"/>
</dbReference>
<keyword evidence="2" id="KW-0805">Transcription regulation</keyword>
<evidence type="ECO:0000259" key="5">
    <source>
        <dbReference type="PROSITE" id="PS50931"/>
    </source>
</evidence>
<protein>
    <submittedName>
        <fullName evidence="6">DNA-binding transcriptional regulator, LysR family</fullName>
    </submittedName>
</protein>
<dbReference type="Proteomes" id="UP000199517">
    <property type="component" value="Unassembled WGS sequence"/>
</dbReference>
<dbReference type="SUPFAM" id="SSF46785">
    <property type="entry name" value="Winged helix' DNA-binding domain"/>
    <property type="match status" value="1"/>
</dbReference>